<keyword evidence="1" id="KW-0812">Transmembrane</keyword>
<dbReference type="InterPro" id="IPR037119">
    <property type="entry name" value="Haem_oxidase_HugZ-like_sf"/>
</dbReference>
<dbReference type="Gene3D" id="3.20.180.10">
    <property type="entry name" value="PNP-oxidase-like"/>
    <property type="match status" value="1"/>
</dbReference>
<dbReference type="EMBL" id="HBEY01047107">
    <property type="protein sequence ID" value="CAD8619233.1"/>
    <property type="molecule type" value="Transcribed_RNA"/>
</dbReference>
<evidence type="ECO:0000259" key="2">
    <source>
        <dbReference type="Pfam" id="PF10615"/>
    </source>
</evidence>
<dbReference type="SUPFAM" id="SSF50475">
    <property type="entry name" value="FMN-binding split barrel"/>
    <property type="match status" value="1"/>
</dbReference>
<dbReference type="InterPro" id="IPR019595">
    <property type="entry name" value="DUF2470"/>
</dbReference>
<keyword evidence="1" id="KW-1133">Transmembrane helix</keyword>
<evidence type="ECO:0000256" key="1">
    <source>
        <dbReference type="SAM" id="Phobius"/>
    </source>
</evidence>
<gene>
    <name evidence="3" type="ORF">CPEL01642_LOCUS22614</name>
</gene>
<feature type="domain" description="DUF2470" evidence="2">
    <location>
        <begin position="139"/>
        <end position="216"/>
    </location>
</feature>
<name>A0A7S0Q685_9EUKA</name>
<dbReference type="AlphaFoldDB" id="A0A7S0Q685"/>
<keyword evidence="1" id="KW-0472">Membrane</keyword>
<sequence>MVANMELLLCSESTAVPLAAVRGAPSYVVPAELSPKLAGCTGALISAIFPPISPHLVGVLIASDGLVTQPILASELVQGVLLHTAADGSALSNMRAWFPPGIAVQPSPCKTHVSAVNVKGVIACVVVEKDVADALAMSEARIISHMNTDHADSLVAFARVFGGLPDAGSTTLTGVNVAGFSMCVTLSKSKETSSLLVRYSRPVRAASEIRSIAVEMHQAAYSALGLRYRLSQGYYLKTVAMAMRELRRGLAARQLWLLGGVALLATALVAQRRIGQK</sequence>
<feature type="transmembrane region" description="Helical" evidence="1">
    <location>
        <begin position="250"/>
        <end position="270"/>
    </location>
</feature>
<protein>
    <recommendedName>
        <fullName evidence="2">DUF2470 domain-containing protein</fullName>
    </recommendedName>
</protein>
<accession>A0A7S0Q685</accession>
<reference evidence="3" key="1">
    <citation type="submission" date="2021-01" db="EMBL/GenBank/DDBJ databases">
        <authorList>
            <person name="Corre E."/>
            <person name="Pelletier E."/>
            <person name="Niang G."/>
            <person name="Scheremetjew M."/>
            <person name="Finn R."/>
            <person name="Kale V."/>
            <person name="Holt S."/>
            <person name="Cochrane G."/>
            <person name="Meng A."/>
            <person name="Brown T."/>
            <person name="Cohen L."/>
        </authorList>
    </citation>
    <scope>NUCLEOTIDE SEQUENCE</scope>
    <source>
        <strain evidence="3">PLY182g</strain>
    </source>
</reference>
<evidence type="ECO:0000313" key="3">
    <source>
        <dbReference type="EMBL" id="CAD8619233.1"/>
    </source>
</evidence>
<dbReference type="Pfam" id="PF10615">
    <property type="entry name" value="DUF2470"/>
    <property type="match status" value="1"/>
</dbReference>
<proteinExistence type="predicted"/>
<organism evidence="3">
    <name type="scientific">Coccolithus braarudii</name>
    <dbReference type="NCBI Taxonomy" id="221442"/>
    <lineage>
        <taxon>Eukaryota</taxon>
        <taxon>Haptista</taxon>
        <taxon>Haptophyta</taxon>
        <taxon>Prymnesiophyceae</taxon>
        <taxon>Coccolithales</taxon>
        <taxon>Coccolithaceae</taxon>
        <taxon>Coccolithus</taxon>
    </lineage>
</organism>